<evidence type="ECO:0000256" key="1">
    <source>
        <dbReference type="SAM" id="MobiDB-lite"/>
    </source>
</evidence>
<evidence type="ECO:0000313" key="4">
    <source>
        <dbReference type="Proteomes" id="UP000799536"/>
    </source>
</evidence>
<protein>
    <submittedName>
        <fullName evidence="3">Uncharacterized protein</fullName>
    </submittedName>
</protein>
<feature type="signal peptide" evidence="2">
    <location>
        <begin position="1"/>
        <end position="19"/>
    </location>
</feature>
<dbReference type="Proteomes" id="UP000799536">
    <property type="component" value="Unassembled WGS sequence"/>
</dbReference>
<evidence type="ECO:0000313" key="3">
    <source>
        <dbReference type="EMBL" id="KAF2204693.1"/>
    </source>
</evidence>
<dbReference type="AlphaFoldDB" id="A0A9P4JS25"/>
<accession>A0A9P4JS25</accession>
<feature type="compositionally biased region" description="Polar residues" evidence="1">
    <location>
        <begin position="133"/>
        <end position="144"/>
    </location>
</feature>
<comment type="caution">
    <text evidence="3">The sequence shown here is derived from an EMBL/GenBank/DDBJ whole genome shotgun (WGS) entry which is preliminary data.</text>
</comment>
<keyword evidence="2" id="KW-0732">Signal</keyword>
<proteinExistence type="predicted"/>
<organism evidence="3 4">
    <name type="scientific">Delitschia confertaspora ATCC 74209</name>
    <dbReference type="NCBI Taxonomy" id="1513339"/>
    <lineage>
        <taxon>Eukaryota</taxon>
        <taxon>Fungi</taxon>
        <taxon>Dikarya</taxon>
        <taxon>Ascomycota</taxon>
        <taxon>Pezizomycotina</taxon>
        <taxon>Dothideomycetes</taxon>
        <taxon>Pleosporomycetidae</taxon>
        <taxon>Pleosporales</taxon>
        <taxon>Delitschiaceae</taxon>
        <taxon>Delitschia</taxon>
    </lineage>
</organism>
<reference evidence="3" key="1">
    <citation type="journal article" date="2020" name="Stud. Mycol.">
        <title>101 Dothideomycetes genomes: a test case for predicting lifestyles and emergence of pathogens.</title>
        <authorList>
            <person name="Haridas S."/>
            <person name="Albert R."/>
            <person name="Binder M."/>
            <person name="Bloem J."/>
            <person name="Labutti K."/>
            <person name="Salamov A."/>
            <person name="Andreopoulos B."/>
            <person name="Baker S."/>
            <person name="Barry K."/>
            <person name="Bills G."/>
            <person name="Bluhm B."/>
            <person name="Cannon C."/>
            <person name="Castanera R."/>
            <person name="Culley D."/>
            <person name="Daum C."/>
            <person name="Ezra D."/>
            <person name="Gonzalez J."/>
            <person name="Henrissat B."/>
            <person name="Kuo A."/>
            <person name="Liang C."/>
            <person name="Lipzen A."/>
            <person name="Lutzoni F."/>
            <person name="Magnuson J."/>
            <person name="Mondo S."/>
            <person name="Nolan M."/>
            <person name="Ohm R."/>
            <person name="Pangilinan J."/>
            <person name="Park H.-J."/>
            <person name="Ramirez L."/>
            <person name="Alfaro M."/>
            <person name="Sun H."/>
            <person name="Tritt A."/>
            <person name="Yoshinaga Y."/>
            <person name="Zwiers L.-H."/>
            <person name="Turgeon B."/>
            <person name="Goodwin S."/>
            <person name="Spatafora J."/>
            <person name="Crous P."/>
            <person name="Grigoriev I."/>
        </authorList>
    </citation>
    <scope>NUCLEOTIDE SEQUENCE</scope>
    <source>
        <strain evidence="3">ATCC 74209</strain>
    </source>
</reference>
<feature type="region of interest" description="Disordered" evidence="1">
    <location>
        <begin position="130"/>
        <end position="152"/>
    </location>
</feature>
<dbReference type="OrthoDB" id="3943574at2759"/>
<name>A0A9P4JS25_9PLEO</name>
<feature type="chain" id="PRO_5040404252" evidence="2">
    <location>
        <begin position="20"/>
        <end position="186"/>
    </location>
</feature>
<gene>
    <name evidence="3" type="ORF">GQ43DRAFT_468822</name>
</gene>
<keyword evidence="4" id="KW-1185">Reference proteome</keyword>
<evidence type="ECO:0000256" key="2">
    <source>
        <dbReference type="SAM" id="SignalP"/>
    </source>
</evidence>
<dbReference type="EMBL" id="ML993870">
    <property type="protein sequence ID" value="KAF2204693.1"/>
    <property type="molecule type" value="Genomic_DNA"/>
</dbReference>
<sequence length="186" mass="18939">MRSTTTFLSLFLTICFTTADLIPALQARTPESLPQLEARSLNINSLGKRQFCPVGFAFCTSNNGDTICQSASEVCCQLTVGTDPYTCPLDHPYCCGADQTTGILMCGNEETCAGAGNGGNFFTAPAAAKPTEASGTAGPTKTANGNGGGSKITQTAEVKKGTAAMMRVQNGGVAVALVAAGVVGLL</sequence>